<dbReference type="Proteomes" id="UP000274131">
    <property type="component" value="Unassembled WGS sequence"/>
</dbReference>
<reference evidence="10" key="1">
    <citation type="submission" date="2017-02" db="UniProtKB">
        <authorList>
            <consortium name="WormBaseParasite"/>
        </authorList>
    </citation>
    <scope>IDENTIFICATION</scope>
</reference>
<gene>
    <name evidence="8" type="ORF">EVEC_LOCUS10479</name>
</gene>
<dbReference type="GO" id="GO:0046872">
    <property type="term" value="F:metal ion binding"/>
    <property type="evidence" value="ECO:0007669"/>
    <property type="project" value="UniProtKB-KW"/>
</dbReference>
<feature type="binding site" evidence="5">
    <location>
        <position position="71"/>
    </location>
    <ligand>
        <name>GTP</name>
        <dbReference type="ChEBI" id="CHEBI:37565"/>
    </ligand>
</feature>
<evidence type="ECO:0000256" key="3">
    <source>
        <dbReference type="ARBA" id="ARBA00022741"/>
    </source>
</evidence>
<feature type="binding site" evidence="6">
    <location>
        <position position="44"/>
    </location>
    <ligand>
        <name>Mg(2+)</name>
        <dbReference type="ChEBI" id="CHEBI:18420"/>
    </ligand>
</feature>
<dbReference type="Pfam" id="PF00025">
    <property type="entry name" value="Arf"/>
    <property type="match status" value="1"/>
</dbReference>
<dbReference type="InterPro" id="IPR024156">
    <property type="entry name" value="Small_GTPase_ARF"/>
</dbReference>
<proteinExistence type="inferred from homology"/>
<dbReference type="InterPro" id="IPR027417">
    <property type="entry name" value="P-loop_NTPase"/>
</dbReference>
<keyword evidence="6" id="KW-0460">Magnesium</keyword>
<feature type="binding site" evidence="5">
    <location>
        <begin position="20"/>
        <end position="27"/>
    </location>
    <ligand>
        <name>GTP</name>
        <dbReference type="ChEBI" id="CHEBI:37565"/>
    </ligand>
</feature>
<dbReference type="OrthoDB" id="2011769at2759"/>
<dbReference type="FunFam" id="3.40.50.300:FF:001166">
    <property type="entry name" value="ADP-ribosylation factor D"/>
    <property type="match status" value="1"/>
</dbReference>
<dbReference type="WBParaSite" id="EVEC_0001115401-mRNA-1">
    <property type="protein sequence ID" value="EVEC_0001115401-mRNA-1"/>
    <property type="gene ID" value="EVEC_0001115401"/>
</dbReference>
<dbReference type="NCBIfam" id="TIGR00231">
    <property type="entry name" value="small_GTP"/>
    <property type="match status" value="1"/>
</dbReference>
<evidence type="ECO:0000256" key="2">
    <source>
        <dbReference type="ARBA" id="ARBA00019766"/>
    </source>
</evidence>
<dbReference type="EMBL" id="UXUI01010884">
    <property type="protein sequence ID" value="VDD95728.1"/>
    <property type="molecule type" value="Genomic_DNA"/>
</dbReference>
<evidence type="ECO:0000256" key="4">
    <source>
        <dbReference type="ARBA" id="ARBA00023134"/>
    </source>
</evidence>
<keyword evidence="9" id="KW-1185">Reference proteome</keyword>
<name>A0A0N4VJY3_ENTVE</name>
<dbReference type="SMART" id="SM00177">
    <property type="entry name" value="ARF"/>
    <property type="match status" value="1"/>
</dbReference>
<dbReference type="AlphaFoldDB" id="A0A0N4VJY3"/>
<dbReference type="GO" id="GO:0003924">
    <property type="term" value="F:GTPase activity"/>
    <property type="evidence" value="ECO:0007669"/>
    <property type="project" value="InterPro"/>
</dbReference>
<dbReference type="SUPFAM" id="SSF52540">
    <property type="entry name" value="P-loop containing nucleoside triphosphate hydrolases"/>
    <property type="match status" value="1"/>
</dbReference>
<accession>A0A0N4VJY3</accession>
<dbReference type="SMART" id="SM00178">
    <property type="entry name" value="SAR"/>
    <property type="match status" value="1"/>
</dbReference>
<dbReference type="STRING" id="51028.A0A0N4VJY3"/>
<keyword evidence="6" id="KW-0479">Metal-binding</keyword>
<evidence type="ECO:0000256" key="5">
    <source>
        <dbReference type="PIRSR" id="PIRSR606689-1"/>
    </source>
</evidence>
<evidence type="ECO:0000313" key="10">
    <source>
        <dbReference type="WBParaSite" id="EVEC_0001115401-mRNA-1"/>
    </source>
</evidence>
<dbReference type="PROSITE" id="PS51419">
    <property type="entry name" value="RAB"/>
    <property type="match status" value="1"/>
</dbReference>
<protein>
    <recommendedName>
        <fullName evidence="2">ADP-ribosylation factor-like protein 6</fullName>
    </recommendedName>
</protein>
<evidence type="ECO:0000313" key="9">
    <source>
        <dbReference type="Proteomes" id="UP000274131"/>
    </source>
</evidence>
<dbReference type="PRINTS" id="PR00328">
    <property type="entry name" value="SAR1GTPBP"/>
</dbReference>
<dbReference type="PROSITE" id="PS51417">
    <property type="entry name" value="ARF"/>
    <property type="match status" value="1"/>
</dbReference>
<evidence type="ECO:0000256" key="1">
    <source>
        <dbReference type="ARBA" id="ARBA00010290"/>
    </source>
</evidence>
<dbReference type="SMART" id="SM00175">
    <property type="entry name" value="RAB"/>
    <property type="match status" value="1"/>
</dbReference>
<feature type="binding site" evidence="5">
    <location>
        <begin position="128"/>
        <end position="131"/>
    </location>
    <ligand>
        <name>GTP</name>
        <dbReference type="ChEBI" id="CHEBI:37565"/>
    </ligand>
</feature>
<keyword evidence="3 5" id="KW-0547">Nucleotide-binding</keyword>
<comment type="similarity">
    <text evidence="1 7">Belongs to the small GTPase superfamily. Arf family.</text>
</comment>
<keyword evidence="4 5" id="KW-0342">GTP-binding</keyword>
<dbReference type="Gene3D" id="3.40.50.300">
    <property type="entry name" value="P-loop containing nucleotide triphosphate hydrolases"/>
    <property type="match status" value="1"/>
</dbReference>
<reference evidence="8 9" key="2">
    <citation type="submission" date="2018-10" db="EMBL/GenBank/DDBJ databases">
        <authorList>
            <consortium name="Pathogen Informatics"/>
        </authorList>
    </citation>
    <scope>NUCLEOTIDE SEQUENCE [LARGE SCALE GENOMIC DNA]</scope>
</reference>
<evidence type="ECO:0000313" key="8">
    <source>
        <dbReference type="EMBL" id="VDD95728.1"/>
    </source>
</evidence>
<evidence type="ECO:0000256" key="6">
    <source>
        <dbReference type="PIRSR" id="PIRSR606689-2"/>
    </source>
</evidence>
<organism evidence="10">
    <name type="scientific">Enterobius vermicularis</name>
    <name type="common">Human pinworm</name>
    <dbReference type="NCBI Taxonomy" id="51028"/>
    <lineage>
        <taxon>Eukaryota</taxon>
        <taxon>Metazoa</taxon>
        <taxon>Ecdysozoa</taxon>
        <taxon>Nematoda</taxon>
        <taxon>Chromadorea</taxon>
        <taxon>Rhabditida</taxon>
        <taxon>Spirurina</taxon>
        <taxon>Oxyuridomorpha</taxon>
        <taxon>Oxyuroidea</taxon>
        <taxon>Oxyuridae</taxon>
        <taxon>Enterobius</taxon>
    </lineage>
</organism>
<dbReference type="InterPro" id="IPR005225">
    <property type="entry name" value="Small_GTP-bd"/>
</dbReference>
<sequence>MGNLTTTIFRCRRHQVIVLGLDNSGKSTIVYQLKLKHFVQQAPTIGFNCEKFRIKNGAAKGQYFTVWDIGGQEKLRPLWKTYLRHASVLVFVVDSTDQERFDEAGVEIGSLMRFANLPNNVPIVLLANKQDLPEAKCCDLVRDTVACNVGKHLLRVQPCCAITGEGLDDFFGELYQLIVEAK</sequence>
<feature type="binding site" evidence="6">
    <location>
        <position position="27"/>
    </location>
    <ligand>
        <name>Mg(2+)</name>
        <dbReference type="ChEBI" id="CHEBI:18420"/>
    </ligand>
</feature>
<dbReference type="GO" id="GO:0005525">
    <property type="term" value="F:GTP binding"/>
    <property type="evidence" value="ECO:0007669"/>
    <property type="project" value="UniProtKB-KW"/>
</dbReference>
<dbReference type="SMART" id="SM00173">
    <property type="entry name" value="RAS"/>
    <property type="match status" value="1"/>
</dbReference>
<evidence type="ECO:0000256" key="7">
    <source>
        <dbReference type="RuleBase" id="RU003925"/>
    </source>
</evidence>
<dbReference type="InterPro" id="IPR006689">
    <property type="entry name" value="Small_GTPase_ARF/SAR"/>
</dbReference>
<dbReference type="PANTHER" id="PTHR11711">
    <property type="entry name" value="ADP RIBOSYLATION FACTOR-RELATED"/>
    <property type="match status" value="1"/>
</dbReference>